<reference evidence="8" key="1">
    <citation type="journal article" date="2019" name="Int. J. Syst. Evol. Microbiol.">
        <title>The Global Catalogue of Microorganisms (GCM) 10K type strain sequencing project: providing services to taxonomists for standard genome sequencing and annotation.</title>
        <authorList>
            <consortium name="The Broad Institute Genomics Platform"/>
            <consortium name="The Broad Institute Genome Sequencing Center for Infectious Disease"/>
            <person name="Wu L."/>
            <person name="Ma J."/>
        </authorList>
    </citation>
    <scope>NUCLEOTIDE SEQUENCE [LARGE SCALE GENOMIC DNA]</scope>
    <source>
        <strain evidence="8">CECT 8288</strain>
    </source>
</reference>
<dbReference type="PANTHER" id="PTHR30085:SF7">
    <property type="entry name" value="AMINO-ACID ABC TRANSPORTER-BINDING PROTEIN YHDW-RELATED"/>
    <property type="match status" value="1"/>
</dbReference>
<evidence type="ECO:0000256" key="5">
    <source>
        <dbReference type="SAM" id="SignalP"/>
    </source>
</evidence>
<comment type="similarity">
    <text evidence="1 4">Belongs to the bacterial solute-binding protein 3 family.</text>
</comment>
<dbReference type="SUPFAM" id="SSF53850">
    <property type="entry name" value="Periplasmic binding protein-like II"/>
    <property type="match status" value="1"/>
</dbReference>
<dbReference type="InterPro" id="IPR018313">
    <property type="entry name" value="SBP_3_CS"/>
</dbReference>
<dbReference type="Proteomes" id="UP001595710">
    <property type="component" value="Unassembled WGS sequence"/>
</dbReference>
<feature type="signal peptide" evidence="5">
    <location>
        <begin position="1"/>
        <end position="22"/>
    </location>
</feature>
<keyword evidence="8" id="KW-1185">Reference proteome</keyword>
<evidence type="ECO:0000256" key="1">
    <source>
        <dbReference type="ARBA" id="ARBA00010333"/>
    </source>
</evidence>
<evidence type="ECO:0000313" key="8">
    <source>
        <dbReference type="Proteomes" id="UP001595710"/>
    </source>
</evidence>
<keyword evidence="3 5" id="KW-0732">Signal</keyword>
<comment type="caution">
    <text evidence="7">The sequence shown here is derived from an EMBL/GenBank/DDBJ whole genome shotgun (WGS) entry which is preliminary data.</text>
</comment>
<evidence type="ECO:0000313" key="7">
    <source>
        <dbReference type="EMBL" id="MFC3702685.1"/>
    </source>
</evidence>
<dbReference type="InterPro" id="IPR051455">
    <property type="entry name" value="Bact_solute-bind_prot3"/>
</dbReference>
<evidence type="ECO:0000256" key="4">
    <source>
        <dbReference type="RuleBase" id="RU003744"/>
    </source>
</evidence>
<organism evidence="7 8">
    <name type="scientific">Reinekea marina</name>
    <dbReference type="NCBI Taxonomy" id="1310421"/>
    <lineage>
        <taxon>Bacteria</taxon>
        <taxon>Pseudomonadati</taxon>
        <taxon>Pseudomonadota</taxon>
        <taxon>Gammaproteobacteria</taxon>
        <taxon>Oceanospirillales</taxon>
        <taxon>Saccharospirillaceae</taxon>
        <taxon>Reinekea</taxon>
    </lineage>
</organism>
<gene>
    <name evidence="7" type="ORF">ACFOND_13655</name>
</gene>
<dbReference type="CDD" id="cd13692">
    <property type="entry name" value="PBP2_BztA"/>
    <property type="match status" value="1"/>
</dbReference>
<dbReference type="RefSeq" id="WP_290280525.1">
    <property type="nucleotide sequence ID" value="NZ_JAUFQI010000001.1"/>
</dbReference>
<protein>
    <submittedName>
        <fullName evidence="7">Amino acid ABC transporter substrate-binding protein</fullName>
    </submittedName>
</protein>
<dbReference type="PANTHER" id="PTHR30085">
    <property type="entry name" value="AMINO ACID ABC TRANSPORTER PERMEASE"/>
    <property type="match status" value="1"/>
</dbReference>
<dbReference type="PROSITE" id="PS01039">
    <property type="entry name" value="SBP_BACTERIAL_3"/>
    <property type="match status" value="1"/>
</dbReference>
<name>A0ABV7WXT5_9GAMM</name>
<dbReference type="Gene3D" id="3.40.190.10">
    <property type="entry name" value="Periplasmic binding protein-like II"/>
    <property type="match status" value="2"/>
</dbReference>
<dbReference type="EMBL" id="JBHRYN010000015">
    <property type="protein sequence ID" value="MFC3702685.1"/>
    <property type="molecule type" value="Genomic_DNA"/>
</dbReference>
<accession>A0ABV7WXT5</accession>
<evidence type="ECO:0000259" key="6">
    <source>
        <dbReference type="SMART" id="SM00062"/>
    </source>
</evidence>
<dbReference type="InterPro" id="IPR001638">
    <property type="entry name" value="Solute-binding_3/MltF_N"/>
</dbReference>
<proteinExistence type="inferred from homology"/>
<evidence type="ECO:0000256" key="3">
    <source>
        <dbReference type="ARBA" id="ARBA00022729"/>
    </source>
</evidence>
<feature type="domain" description="Solute-binding protein family 3/N-terminal" evidence="6">
    <location>
        <begin position="38"/>
        <end position="282"/>
    </location>
</feature>
<keyword evidence="2" id="KW-0813">Transport</keyword>
<dbReference type="Pfam" id="PF00497">
    <property type="entry name" value="SBP_bac_3"/>
    <property type="match status" value="1"/>
</dbReference>
<sequence>MKKTIKTTVKTLLSSGFLIALASLTAASTLNDVRKAGHIKCGVSTGIPGFSNPDRLGNWTGLDVDVCRALAAAVLGDADRVRYIPLTPGDRFNALQSEEIDVLSRVTTWTHSRDTTLDIIFAGVSFYDGQGFMVQAASGVTSISELKGAAICVQSGTTSAQNLADYFREVSLSYQPVTFSSSDQAFNAFKAGGCNAVTADLSQLYAQRTKLEDPSSASIIKEVISKEPLGPAVRQDDMQWYNIVKWTLFALVNAEELGVNSNNVDEMKKSKKPVIQRMLGVNSDTGAPMGLESDWAYRVIKQVGNYQEIFDRNVGKDSPLKIERGLNSLWNNGGILFAPPLI</sequence>
<evidence type="ECO:0000256" key="2">
    <source>
        <dbReference type="ARBA" id="ARBA00022448"/>
    </source>
</evidence>
<dbReference type="SMART" id="SM00062">
    <property type="entry name" value="PBPb"/>
    <property type="match status" value="1"/>
</dbReference>
<feature type="chain" id="PRO_5046320188" evidence="5">
    <location>
        <begin position="23"/>
        <end position="342"/>
    </location>
</feature>